<dbReference type="STRING" id="1332264.BW730_13665"/>
<feature type="chain" id="PRO_5038968723" description="GerMN domain-containing protein" evidence="1">
    <location>
        <begin position="24"/>
        <end position="135"/>
    </location>
</feature>
<keyword evidence="1" id="KW-0732">Signal</keyword>
<evidence type="ECO:0008006" key="4">
    <source>
        <dbReference type="Google" id="ProtNLM"/>
    </source>
</evidence>
<dbReference type="Proteomes" id="UP000188145">
    <property type="component" value="Chromosome"/>
</dbReference>
<reference evidence="3" key="1">
    <citation type="submission" date="2017-02" db="EMBL/GenBank/DDBJ databases">
        <title>Tessaracoccus aquaemaris sp. nov., isolated from the intestine of a Korean rockfish, Sebastes schlegelii, in a marine aquaculture pond.</title>
        <authorList>
            <person name="Tak E.J."/>
            <person name="Bae J.-W."/>
        </authorList>
    </citation>
    <scope>NUCLEOTIDE SEQUENCE [LARGE SCALE GENOMIC DNA]</scope>
    <source>
        <strain evidence="3">NSG39</strain>
    </source>
</reference>
<evidence type="ECO:0000313" key="2">
    <source>
        <dbReference type="EMBL" id="AQP48395.1"/>
    </source>
</evidence>
<dbReference type="EMBL" id="CP019606">
    <property type="protein sequence ID" value="AQP48395.1"/>
    <property type="molecule type" value="Genomic_DNA"/>
</dbReference>
<proteinExistence type="predicted"/>
<dbReference type="PROSITE" id="PS51257">
    <property type="entry name" value="PROKAR_LIPOPROTEIN"/>
    <property type="match status" value="1"/>
</dbReference>
<dbReference type="RefSeq" id="WP_145952872.1">
    <property type="nucleotide sequence ID" value="NZ_CP019606.1"/>
</dbReference>
<name>A0A1Q2CQQ3_9ACTN</name>
<accession>A0A1Q2CQQ3</accession>
<feature type="signal peptide" evidence="1">
    <location>
        <begin position="1"/>
        <end position="23"/>
    </location>
</feature>
<sequence length="135" mass="13523">MKRSTRRVAALAVAVLAAGAALTGCGAKGSGASEDIQARVEPAVLAVSGVTGGTCSVKPASLSYLINCSLTSDAADKDALQAVLTDVLTTVVAQTPDEDSGTAVKVVVKNDADTVTTDALGLSNPSYLSELRELS</sequence>
<dbReference type="AlphaFoldDB" id="A0A1Q2CQQ3"/>
<evidence type="ECO:0000313" key="3">
    <source>
        <dbReference type="Proteomes" id="UP000188145"/>
    </source>
</evidence>
<evidence type="ECO:0000256" key="1">
    <source>
        <dbReference type="SAM" id="SignalP"/>
    </source>
</evidence>
<keyword evidence="3" id="KW-1185">Reference proteome</keyword>
<organism evidence="2 3">
    <name type="scientific">Tessaracoccus aquimaris</name>
    <dbReference type="NCBI Taxonomy" id="1332264"/>
    <lineage>
        <taxon>Bacteria</taxon>
        <taxon>Bacillati</taxon>
        <taxon>Actinomycetota</taxon>
        <taxon>Actinomycetes</taxon>
        <taxon>Propionibacteriales</taxon>
        <taxon>Propionibacteriaceae</taxon>
        <taxon>Tessaracoccus</taxon>
    </lineage>
</organism>
<dbReference type="KEGG" id="tes:BW730_13665"/>
<gene>
    <name evidence="2" type="ORF">BW730_13665</name>
</gene>
<protein>
    <recommendedName>
        <fullName evidence="4">GerMN domain-containing protein</fullName>
    </recommendedName>
</protein>